<feature type="transmembrane region" description="Helical" evidence="7">
    <location>
        <begin position="20"/>
        <end position="46"/>
    </location>
</feature>
<feature type="transmembrane region" description="Helical" evidence="7">
    <location>
        <begin position="297"/>
        <end position="317"/>
    </location>
</feature>
<reference evidence="8" key="1">
    <citation type="submission" date="2016-08" db="EMBL/GenBank/DDBJ databases">
        <title>Complete Genome Seqeunce of Paenibacillus sp. BIHB 4019 from tea rhizoplane.</title>
        <authorList>
            <person name="Thakur R."/>
            <person name="Swarnkar M.K."/>
            <person name="Gulati A."/>
        </authorList>
    </citation>
    <scope>NUCLEOTIDE SEQUENCE [LARGE SCALE GENOMIC DNA]</scope>
    <source>
        <strain evidence="8">BIHB4019</strain>
    </source>
</reference>
<organism evidence="8">
    <name type="scientific">Paenibacillus sp. BIHB 4019</name>
    <dbReference type="NCBI Taxonomy" id="1870819"/>
    <lineage>
        <taxon>Bacteria</taxon>
        <taxon>Bacillati</taxon>
        <taxon>Bacillota</taxon>
        <taxon>Bacilli</taxon>
        <taxon>Bacillales</taxon>
        <taxon>Paenibacillaceae</taxon>
        <taxon>Paenibacillus</taxon>
    </lineage>
</organism>
<evidence type="ECO:0000256" key="4">
    <source>
        <dbReference type="ARBA" id="ARBA00022692"/>
    </source>
</evidence>
<keyword evidence="3" id="KW-1003">Cell membrane</keyword>
<evidence type="ECO:0000256" key="3">
    <source>
        <dbReference type="ARBA" id="ARBA00022475"/>
    </source>
</evidence>
<dbReference type="RefSeq" id="WP_099519365.1">
    <property type="nucleotide sequence ID" value="NZ_CP016808.1"/>
</dbReference>
<keyword evidence="5 7" id="KW-1133">Transmembrane helix</keyword>
<comment type="subcellular location">
    <subcellularLocation>
        <location evidence="1">Cell membrane</location>
        <topology evidence="1">Multi-pass membrane protein</topology>
    </subcellularLocation>
</comment>
<dbReference type="Gene3D" id="1.20.1250.20">
    <property type="entry name" value="MFS general substrate transporter like domains"/>
    <property type="match status" value="1"/>
</dbReference>
<evidence type="ECO:0000256" key="2">
    <source>
        <dbReference type="ARBA" id="ARBA00022448"/>
    </source>
</evidence>
<gene>
    <name evidence="8" type="ORF">BBD42_18335</name>
</gene>
<sequence length="425" mass="46537">MVQRVKRFLSASDFFGNKFIRVILISSLFLQIGVWMRNFAILLFVMEMTNNDTVAVSMLYVAEFAPILIFSVIGGTFADRWKPKKTMIYCDLLSALSLLAILAALLLGSWKAIFFTTLLSAVLSQFSQPSGMKLFKQHVPEEHIQTGMAMYQTLTSVFVVIGPVFGTFVYSAYGINVSLALVAVAFVLSAVTLTLLPPDKLGKIGDKRESFWFELRGGFTYVLQNPALRLLGIAFGLGGLAVGIIQPLGIFIVVDQLQLDKEYYQWFASTNVVATVAGGLLVVGISKLVPSQKILAIGNLFSAFSVIGIGFSTYLSLSLAMQFIRGFVLPFIQVGINSIVMKTTDEAYVGRVNGAFGPIFMGSMVLMTMVSGWLSTFLPLAFMYLCSGILFVVSTAVISLMFRLKLQINPIAESTSNNQQTSQSM</sequence>
<feature type="transmembrane region" description="Helical" evidence="7">
    <location>
        <begin position="380"/>
        <end position="402"/>
    </location>
</feature>
<keyword evidence="6 7" id="KW-0472">Membrane</keyword>
<evidence type="ECO:0000256" key="6">
    <source>
        <dbReference type="ARBA" id="ARBA00023136"/>
    </source>
</evidence>
<dbReference type="EMBL" id="CP016808">
    <property type="protein sequence ID" value="ANY68216.1"/>
    <property type="molecule type" value="Genomic_DNA"/>
</dbReference>
<evidence type="ECO:0000256" key="1">
    <source>
        <dbReference type="ARBA" id="ARBA00004651"/>
    </source>
</evidence>
<feature type="transmembrane region" description="Helical" evidence="7">
    <location>
        <begin position="266"/>
        <end position="285"/>
    </location>
</feature>
<evidence type="ECO:0000256" key="7">
    <source>
        <dbReference type="SAM" id="Phobius"/>
    </source>
</evidence>
<feature type="transmembrane region" description="Helical" evidence="7">
    <location>
        <begin position="58"/>
        <end position="77"/>
    </location>
</feature>
<accession>A0A1B2DKJ8</accession>
<feature type="transmembrane region" description="Helical" evidence="7">
    <location>
        <begin position="230"/>
        <end position="254"/>
    </location>
</feature>
<dbReference type="SUPFAM" id="SSF103473">
    <property type="entry name" value="MFS general substrate transporter"/>
    <property type="match status" value="1"/>
</dbReference>
<keyword evidence="4 7" id="KW-0812">Transmembrane</keyword>
<dbReference type="InterPro" id="IPR011701">
    <property type="entry name" value="MFS"/>
</dbReference>
<feature type="transmembrane region" description="Helical" evidence="7">
    <location>
        <begin position="179"/>
        <end position="198"/>
    </location>
</feature>
<dbReference type="CDD" id="cd06173">
    <property type="entry name" value="MFS_MefA_like"/>
    <property type="match status" value="1"/>
</dbReference>
<protein>
    <submittedName>
        <fullName evidence="8">MFS transporter</fullName>
    </submittedName>
</protein>
<feature type="transmembrane region" description="Helical" evidence="7">
    <location>
        <begin position="352"/>
        <end position="374"/>
    </location>
</feature>
<keyword evidence="2" id="KW-0813">Transport</keyword>
<name>A0A1B2DKJ8_9BACL</name>
<dbReference type="GO" id="GO:0005886">
    <property type="term" value="C:plasma membrane"/>
    <property type="evidence" value="ECO:0007669"/>
    <property type="project" value="UniProtKB-SubCell"/>
</dbReference>
<dbReference type="InterPro" id="IPR036259">
    <property type="entry name" value="MFS_trans_sf"/>
</dbReference>
<dbReference type="Pfam" id="PF07690">
    <property type="entry name" value="MFS_1"/>
    <property type="match status" value="1"/>
</dbReference>
<evidence type="ECO:0000256" key="5">
    <source>
        <dbReference type="ARBA" id="ARBA00022989"/>
    </source>
</evidence>
<feature type="transmembrane region" description="Helical" evidence="7">
    <location>
        <begin position="89"/>
        <end position="107"/>
    </location>
</feature>
<dbReference type="PANTHER" id="PTHR43266:SF8">
    <property type="entry name" value="MACROLIDE-EFFLUX PROTEIN"/>
    <property type="match status" value="1"/>
</dbReference>
<proteinExistence type="predicted"/>
<dbReference type="AlphaFoldDB" id="A0A1B2DKJ8"/>
<dbReference type="GO" id="GO:0022857">
    <property type="term" value="F:transmembrane transporter activity"/>
    <property type="evidence" value="ECO:0007669"/>
    <property type="project" value="InterPro"/>
</dbReference>
<feature type="transmembrane region" description="Helical" evidence="7">
    <location>
        <begin position="153"/>
        <end position="173"/>
    </location>
</feature>
<dbReference type="PANTHER" id="PTHR43266">
    <property type="entry name" value="MACROLIDE-EFFLUX PROTEIN"/>
    <property type="match status" value="1"/>
</dbReference>
<evidence type="ECO:0000313" key="8">
    <source>
        <dbReference type="EMBL" id="ANY68216.1"/>
    </source>
</evidence>